<reference evidence="4" key="1">
    <citation type="submission" date="2020-10" db="EMBL/GenBank/DDBJ databases">
        <authorList>
            <person name="Han B."/>
            <person name="Lu T."/>
            <person name="Zhao Q."/>
            <person name="Huang X."/>
            <person name="Zhao Y."/>
        </authorList>
    </citation>
    <scope>NUCLEOTIDE SEQUENCE</scope>
</reference>
<evidence type="ECO:0000313" key="4">
    <source>
        <dbReference type="EMBL" id="CAD6240381.1"/>
    </source>
</evidence>
<dbReference type="PANTHER" id="PTHR12603">
    <property type="entry name" value="CCR4-NOT TRANSCRIPTION COMPLEX RELATED"/>
    <property type="match status" value="1"/>
</dbReference>
<feature type="domain" description="RRM" evidence="3">
    <location>
        <begin position="252"/>
        <end position="335"/>
    </location>
</feature>
<feature type="compositionally biased region" description="Low complexity" evidence="2">
    <location>
        <begin position="1"/>
        <end position="14"/>
    </location>
</feature>
<dbReference type="GO" id="GO:0003723">
    <property type="term" value="F:RNA binding"/>
    <property type="evidence" value="ECO:0007669"/>
    <property type="project" value="UniProtKB-UniRule"/>
</dbReference>
<feature type="region of interest" description="Disordered" evidence="2">
    <location>
        <begin position="428"/>
        <end position="454"/>
    </location>
</feature>
<evidence type="ECO:0000313" key="5">
    <source>
        <dbReference type="Proteomes" id="UP000604825"/>
    </source>
</evidence>
<dbReference type="SUPFAM" id="SSF57850">
    <property type="entry name" value="RING/U-box"/>
    <property type="match status" value="1"/>
</dbReference>
<dbReference type="SUPFAM" id="SSF54928">
    <property type="entry name" value="RNA-binding domain, RBD"/>
    <property type="match status" value="1"/>
</dbReference>
<dbReference type="EMBL" id="CAJGYO010000006">
    <property type="protein sequence ID" value="CAD6240381.1"/>
    <property type="molecule type" value="Genomic_DNA"/>
</dbReference>
<dbReference type="InterPro" id="IPR000504">
    <property type="entry name" value="RRM_dom"/>
</dbReference>
<dbReference type="Gene3D" id="3.30.70.330">
    <property type="match status" value="1"/>
</dbReference>
<dbReference type="PROSITE" id="PS50102">
    <property type="entry name" value="RRM"/>
    <property type="match status" value="1"/>
</dbReference>
<protein>
    <recommendedName>
        <fullName evidence="3">RRM domain-containing protein</fullName>
    </recommendedName>
</protein>
<dbReference type="GO" id="GO:0016567">
    <property type="term" value="P:protein ubiquitination"/>
    <property type="evidence" value="ECO:0007669"/>
    <property type="project" value="TreeGrafter"/>
</dbReference>
<dbReference type="InterPro" id="IPR034261">
    <property type="entry name" value="CNOT4_RRM"/>
</dbReference>
<organism evidence="4 5">
    <name type="scientific">Miscanthus lutarioriparius</name>
    <dbReference type="NCBI Taxonomy" id="422564"/>
    <lineage>
        <taxon>Eukaryota</taxon>
        <taxon>Viridiplantae</taxon>
        <taxon>Streptophyta</taxon>
        <taxon>Embryophyta</taxon>
        <taxon>Tracheophyta</taxon>
        <taxon>Spermatophyta</taxon>
        <taxon>Magnoliopsida</taxon>
        <taxon>Liliopsida</taxon>
        <taxon>Poales</taxon>
        <taxon>Poaceae</taxon>
        <taxon>PACMAD clade</taxon>
        <taxon>Panicoideae</taxon>
        <taxon>Andropogonodae</taxon>
        <taxon>Andropogoneae</taxon>
        <taxon>Saccharinae</taxon>
        <taxon>Miscanthus</taxon>
    </lineage>
</organism>
<dbReference type="Pfam" id="PF00076">
    <property type="entry name" value="RRM_1"/>
    <property type="match status" value="1"/>
</dbReference>
<dbReference type="InterPro" id="IPR013083">
    <property type="entry name" value="Znf_RING/FYVE/PHD"/>
</dbReference>
<feature type="region of interest" description="Disordered" evidence="2">
    <location>
        <begin position="468"/>
        <end position="552"/>
    </location>
</feature>
<dbReference type="AlphaFoldDB" id="A0A811PFS3"/>
<feature type="region of interest" description="Disordered" evidence="2">
    <location>
        <begin position="1"/>
        <end position="26"/>
    </location>
</feature>
<feature type="region of interest" description="Disordered" evidence="2">
    <location>
        <begin position="569"/>
        <end position="603"/>
    </location>
</feature>
<keyword evidence="5" id="KW-1185">Reference proteome</keyword>
<feature type="compositionally biased region" description="Polar residues" evidence="2">
    <location>
        <begin position="508"/>
        <end position="552"/>
    </location>
</feature>
<proteinExistence type="predicted"/>
<name>A0A811PFS3_9POAL</name>
<feature type="region of interest" description="Disordered" evidence="2">
    <location>
        <begin position="220"/>
        <end position="242"/>
    </location>
</feature>
<feature type="compositionally biased region" description="Polar residues" evidence="2">
    <location>
        <begin position="228"/>
        <end position="237"/>
    </location>
</feature>
<dbReference type="OrthoDB" id="1923159at2759"/>
<keyword evidence="1" id="KW-0694">RNA-binding</keyword>
<dbReference type="Proteomes" id="UP000604825">
    <property type="component" value="Unassembled WGS sequence"/>
</dbReference>
<dbReference type="SMART" id="SM00361">
    <property type="entry name" value="RRM_1"/>
    <property type="match status" value="1"/>
</dbReference>
<dbReference type="Pfam" id="PF14570">
    <property type="entry name" value="zf-RING_4"/>
    <property type="match status" value="1"/>
</dbReference>
<dbReference type="PANTHER" id="PTHR12603:SF4">
    <property type="entry name" value="RNA BINDING (RRM_RBD_RNP MOTIFS) FAMILY PROTEIN"/>
    <property type="match status" value="1"/>
</dbReference>
<comment type="caution">
    <text evidence="4">The sequence shown here is derived from an EMBL/GenBank/DDBJ whole genome shotgun (WGS) entry which is preliminary data.</text>
</comment>
<feature type="compositionally biased region" description="Polar residues" evidence="2">
    <location>
        <begin position="592"/>
        <end position="603"/>
    </location>
</feature>
<feature type="compositionally biased region" description="Polar residues" evidence="2">
    <location>
        <begin position="428"/>
        <end position="442"/>
    </location>
</feature>
<dbReference type="InterPro" id="IPR012677">
    <property type="entry name" value="Nucleotide-bd_a/b_plait_sf"/>
</dbReference>
<dbReference type="GO" id="GO:0030014">
    <property type="term" value="C:CCR4-NOT complex"/>
    <property type="evidence" value="ECO:0007669"/>
    <property type="project" value="InterPro"/>
</dbReference>
<feature type="region of interest" description="Disordered" evidence="2">
    <location>
        <begin position="790"/>
        <end position="815"/>
    </location>
</feature>
<accession>A0A811PFS3</accession>
<feature type="compositionally biased region" description="Low complexity" evidence="2">
    <location>
        <begin position="443"/>
        <end position="452"/>
    </location>
</feature>
<dbReference type="CDD" id="cd12438">
    <property type="entry name" value="RRM_CNOT4"/>
    <property type="match status" value="1"/>
</dbReference>
<gene>
    <name evidence="4" type="ORF">NCGR_LOCUS27006</name>
</gene>
<feature type="region of interest" description="Disordered" evidence="2">
    <location>
        <begin position="861"/>
        <end position="882"/>
    </location>
</feature>
<dbReference type="Gene3D" id="3.30.40.10">
    <property type="entry name" value="Zinc/RING finger domain, C3HC4 (zinc finger)"/>
    <property type="match status" value="1"/>
</dbReference>
<feature type="compositionally biased region" description="Polar residues" evidence="2">
    <location>
        <begin position="861"/>
        <end position="878"/>
    </location>
</feature>
<evidence type="ECO:0000256" key="2">
    <source>
        <dbReference type="SAM" id="MobiDB-lite"/>
    </source>
</evidence>
<dbReference type="InterPro" id="IPR003954">
    <property type="entry name" value="RRM_euk-type"/>
</dbReference>
<evidence type="ECO:0000256" key="1">
    <source>
        <dbReference type="PROSITE-ProRule" id="PRU00176"/>
    </source>
</evidence>
<evidence type="ECO:0000259" key="3">
    <source>
        <dbReference type="PROSITE" id="PS50102"/>
    </source>
</evidence>
<sequence length="983" mass="108028">MAKPAAAGDARGAGTSSGTVRLHRKMTPEERTAAQRFLSAVYEDALRYIAMTEEDVEEEYRLAGKLHKYSPDTEWMKRYARVARMYPPPSFMAADLGEYMMYLEEDEQDYAIGLAGCVENAIAFIICILFSCGSEFPWRFNTDRENIFLTILTKFWNLMNRVGDSVRGKICLWCWHRIIDESGGRCPGCRSVYNKDKILETNARNQILKELCADKSNYQKEQTKSHKQTSAKVQLGQSEPKDPNSVRVIQRKLVYIVGMPTEFASEKVLRQKSFLGQYGKIENIIIDNVGANQQIPDSGRVYIRFSKEEEAIRCIRAIDGYTLDGRPLKATFGVTRYCHIWLNNKDCYKPNCSYVHYKASAEDICTKDDVSVVCARLQHSMGMSTKCLHHRSGRTLPPPCDCSSKNTTGSGISKDICINDDRLLPNGANKNTSLLPVTTPRDSSLSSGSPPSMANIVLHQRNDHERLHNNQQNLSDLKSQRYIPPGGRNRSSEMTTSVKHMQPIEGASLQSSSNEHLGSNNDESQASSQLGNDNSNPKQITSAENGTSDTLQQKPQYADVVSQGQVAPARRLTVLSRPSIASSDPRPKATGQVDNGTSTSSTKLTLVQKAQGSCITVPRSHPDSQNPEEPAHLLASTTASVKSHAGVEIKNECSDISEKLVLGDHKQQPESTVSHRLTAAQSMNGRTLPGNLSASYAKTQGSAGPHNLSDLNIKLVAQNQSQLVNQQNAPVSSTGIARASFCRSTLNKNASLTDGESLHNRDTIRSGHIVSSQCSDSTMLSRPVSAVSSTDVASLHRKERRQACPPGFEKPHQYSDSDKACSGHCSASDALVQDCGIPDQQDFTSWATDCLKDDGDVTQNLSMSISSPPSLTDTNRNRSQSHRQFPGTLFGWSNDPHYSFYPSGLLHAHHKAENRDGTTSSYMATGGYNVFSQGTASGMRGGMAGTLLQQPIMSSHDGWTDGSRDSGTNCPQVDISYRMYSLF</sequence>
<dbReference type="InterPro" id="IPR039780">
    <property type="entry name" value="Mot2"/>
</dbReference>
<dbReference type="GO" id="GO:0004842">
    <property type="term" value="F:ubiquitin-protein transferase activity"/>
    <property type="evidence" value="ECO:0007669"/>
    <property type="project" value="InterPro"/>
</dbReference>
<dbReference type="InterPro" id="IPR035979">
    <property type="entry name" value="RBD_domain_sf"/>
</dbReference>